<evidence type="ECO:0000313" key="2">
    <source>
        <dbReference type="EMBL" id="GAA4805543.1"/>
    </source>
</evidence>
<proteinExistence type="predicted"/>
<protein>
    <submittedName>
        <fullName evidence="2">Uncharacterized protein</fullName>
    </submittedName>
</protein>
<dbReference type="EMBL" id="BAABKQ010000001">
    <property type="protein sequence ID" value="GAA4805543.1"/>
    <property type="molecule type" value="Genomic_DNA"/>
</dbReference>
<evidence type="ECO:0000256" key="1">
    <source>
        <dbReference type="SAM" id="MobiDB-lite"/>
    </source>
</evidence>
<keyword evidence="3" id="KW-1185">Reference proteome</keyword>
<comment type="caution">
    <text evidence="2">The sequence shown here is derived from an EMBL/GenBank/DDBJ whole genome shotgun (WGS) entry which is preliminary data.</text>
</comment>
<accession>A0ABP9C8F6</accession>
<reference evidence="3" key="1">
    <citation type="journal article" date="2019" name="Int. J. Syst. Evol. Microbiol.">
        <title>The Global Catalogue of Microorganisms (GCM) 10K type strain sequencing project: providing services to taxonomists for standard genome sequencing and annotation.</title>
        <authorList>
            <consortium name="The Broad Institute Genomics Platform"/>
            <consortium name="The Broad Institute Genome Sequencing Center for Infectious Disease"/>
            <person name="Wu L."/>
            <person name="Ma J."/>
        </authorList>
    </citation>
    <scope>NUCLEOTIDE SEQUENCE [LARGE SCALE GENOMIC DNA]</scope>
    <source>
        <strain evidence="3">JCM 18542</strain>
    </source>
</reference>
<feature type="region of interest" description="Disordered" evidence="1">
    <location>
        <begin position="1"/>
        <end position="29"/>
    </location>
</feature>
<organism evidence="2 3">
    <name type="scientific">Tomitella cavernea</name>
    <dbReference type="NCBI Taxonomy" id="1387982"/>
    <lineage>
        <taxon>Bacteria</taxon>
        <taxon>Bacillati</taxon>
        <taxon>Actinomycetota</taxon>
        <taxon>Actinomycetes</taxon>
        <taxon>Mycobacteriales</taxon>
        <taxon>Tomitella</taxon>
    </lineage>
</organism>
<evidence type="ECO:0000313" key="3">
    <source>
        <dbReference type="Proteomes" id="UP001500839"/>
    </source>
</evidence>
<dbReference type="Proteomes" id="UP001500839">
    <property type="component" value="Unassembled WGS sequence"/>
</dbReference>
<name>A0ABP9C8F6_9ACTN</name>
<gene>
    <name evidence="2" type="ORF">GCM10023353_05580</name>
</gene>
<feature type="compositionally biased region" description="Pro residues" evidence="1">
    <location>
        <begin position="9"/>
        <end position="27"/>
    </location>
</feature>
<sequence length="140" mass="14135">MPAWVASLDPPPELPLSPPEPESPPLAQPANSAVLASIAAAATPILLARNVRAMGSSRSPESSTDVPTVSDVTVCDEVHSDTCRVPLAGNFRLPTHAGVATGGSPTATPAEATAATSAQSHCWIQVLPSSVMPSLLGIAP</sequence>